<organism evidence="1 2">
    <name type="scientific">Hypoxylon rubiginosum</name>
    <dbReference type="NCBI Taxonomy" id="110542"/>
    <lineage>
        <taxon>Eukaryota</taxon>
        <taxon>Fungi</taxon>
        <taxon>Dikarya</taxon>
        <taxon>Ascomycota</taxon>
        <taxon>Pezizomycotina</taxon>
        <taxon>Sordariomycetes</taxon>
        <taxon>Xylariomycetidae</taxon>
        <taxon>Xylariales</taxon>
        <taxon>Hypoxylaceae</taxon>
        <taxon>Hypoxylon</taxon>
    </lineage>
</organism>
<gene>
    <name evidence="1" type="ORF">F4820DRAFT_206850</name>
</gene>
<evidence type="ECO:0000313" key="2">
    <source>
        <dbReference type="Proteomes" id="UP001497700"/>
    </source>
</evidence>
<comment type="caution">
    <text evidence="1">The sequence shown here is derived from an EMBL/GenBank/DDBJ whole genome shotgun (WGS) entry which is preliminary data.</text>
</comment>
<sequence length="329" mass="36237">MYLTDQLTQLYPPKPGFTGDDLPLLHGKVYIVTGASGGVGKELTRILYNKGGRVYVAARSEEKATKAIDDIRKTVSSSNNGELIFLPLDLADLTTIKASAHNFLRREEKLHVLFNNAGVMHPPAGSKTAQGYELQLGVNCLGTFLFTKLLTPLLVETAKTEPPATVRVVWVSSTAIEAAYGLEGGIDIDNLDYHKPLPLWTTYAVSKAGNFFHGTEFARRYKADGVVSIPLNPGILDSDLWRWQGRLAHAFFKMVLLHPPILGAYCELFAGLSPDVTLEKTGKWVIPWGRFQNVRSDLEAASRSASEPGGTGIADKFWEWSEEQIKPHL</sequence>
<evidence type="ECO:0000313" key="1">
    <source>
        <dbReference type="EMBL" id="KAI4858712.1"/>
    </source>
</evidence>
<dbReference type="Proteomes" id="UP001497700">
    <property type="component" value="Unassembled WGS sequence"/>
</dbReference>
<reference evidence="1 2" key="1">
    <citation type="journal article" date="2022" name="New Phytol.">
        <title>Ecological generalism drives hyperdiversity of secondary metabolite gene clusters in xylarialean endophytes.</title>
        <authorList>
            <person name="Franco M.E.E."/>
            <person name="Wisecaver J.H."/>
            <person name="Arnold A.E."/>
            <person name="Ju Y.M."/>
            <person name="Slot J.C."/>
            <person name="Ahrendt S."/>
            <person name="Moore L.P."/>
            <person name="Eastman K.E."/>
            <person name="Scott K."/>
            <person name="Konkel Z."/>
            <person name="Mondo S.J."/>
            <person name="Kuo A."/>
            <person name="Hayes R.D."/>
            <person name="Haridas S."/>
            <person name="Andreopoulos B."/>
            <person name="Riley R."/>
            <person name="LaButti K."/>
            <person name="Pangilinan J."/>
            <person name="Lipzen A."/>
            <person name="Amirebrahimi M."/>
            <person name="Yan J."/>
            <person name="Adam C."/>
            <person name="Keymanesh K."/>
            <person name="Ng V."/>
            <person name="Louie K."/>
            <person name="Northen T."/>
            <person name="Drula E."/>
            <person name="Henrissat B."/>
            <person name="Hsieh H.M."/>
            <person name="Youens-Clark K."/>
            <person name="Lutzoni F."/>
            <person name="Miadlikowska J."/>
            <person name="Eastwood D.C."/>
            <person name="Hamelin R.C."/>
            <person name="Grigoriev I.V."/>
            <person name="U'Ren J.M."/>
        </authorList>
    </citation>
    <scope>NUCLEOTIDE SEQUENCE [LARGE SCALE GENOMIC DNA]</scope>
    <source>
        <strain evidence="1 2">CBS 119005</strain>
    </source>
</reference>
<keyword evidence="2" id="KW-1185">Reference proteome</keyword>
<dbReference type="EMBL" id="MU393698">
    <property type="protein sequence ID" value="KAI4858712.1"/>
    <property type="molecule type" value="Genomic_DNA"/>
</dbReference>
<protein>
    <submittedName>
        <fullName evidence="1">NAD(P)-binding protein</fullName>
    </submittedName>
</protein>
<proteinExistence type="predicted"/>
<accession>A0ACB9YGY6</accession>
<name>A0ACB9YGY6_9PEZI</name>